<reference evidence="7 8" key="1">
    <citation type="journal article" date="2022" name="Allergy">
        <title>Genome assembly and annotation of Periplaneta americana reveal a comprehensive cockroach allergen profile.</title>
        <authorList>
            <person name="Wang L."/>
            <person name="Xiong Q."/>
            <person name="Saelim N."/>
            <person name="Wang L."/>
            <person name="Nong W."/>
            <person name="Wan A.T."/>
            <person name="Shi M."/>
            <person name="Liu X."/>
            <person name="Cao Q."/>
            <person name="Hui J.H.L."/>
            <person name="Sookrung N."/>
            <person name="Leung T.F."/>
            <person name="Tungtrongchitr A."/>
            <person name="Tsui S.K.W."/>
        </authorList>
    </citation>
    <scope>NUCLEOTIDE SEQUENCE [LARGE SCALE GENOMIC DNA]</scope>
    <source>
        <strain evidence="7">PWHHKU_190912</strain>
    </source>
</reference>
<comment type="caution">
    <text evidence="7">The sequence shown here is derived from an EMBL/GenBank/DDBJ whole genome shotgun (WGS) entry which is preliminary data.</text>
</comment>
<proteinExistence type="inferred from homology"/>
<dbReference type="Pfam" id="PF00297">
    <property type="entry name" value="Ribosomal_L3"/>
    <property type="match status" value="1"/>
</dbReference>
<protein>
    <recommendedName>
        <fullName evidence="4">Large ribosomal subunit protein uL3m</fullName>
    </recommendedName>
    <alternativeName>
        <fullName evidence="5">39S ribosomal protein L3, mitochondrial</fullName>
    </alternativeName>
</protein>
<sequence>MKYDEQLTPENKLFIKDVVHDKYGLPTVIEGINTYQHSPLKVEPMERGTWFPGCRRSGVIARKLGIYPMWLKDGTKALTTLLQVVDNHVIRYIPPEEFNPPRSSVKCPANKQNFGCLLVGAESADPQEFTKEYCGLFKDSGVMPKKKLCRFLINPEAAIQPGTPLYVSHFKVGDYVDVRGVTIYRGFQGVVTRWGFKGGPASHGVTKTHRRPGNIGSGGEKARVWKGQKMPGHMGNRHRILKGVKILRINTKYNVMWVLGQAIAGGTNSFVYVYDTKLPLRRLTEAPYFPTFYPEDEEALPEEIYSDDLHPFTAPSITYDEKA</sequence>
<feature type="region of interest" description="Disordered" evidence="6">
    <location>
        <begin position="201"/>
        <end position="221"/>
    </location>
</feature>
<evidence type="ECO:0000256" key="5">
    <source>
        <dbReference type="ARBA" id="ARBA00035396"/>
    </source>
</evidence>
<dbReference type="SUPFAM" id="SSF50447">
    <property type="entry name" value="Translation proteins"/>
    <property type="match status" value="1"/>
</dbReference>
<dbReference type="Gene3D" id="2.40.30.10">
    <property type="entry name" value="Translation factors"/>
    <property type="match status" value="2"/>
</dbReference>
<dbReference type="PANTHER" id="PTHR11229:SF8">
    <property type="entry name" value="LARGE RIBOSOMAL SUBUNIT PROTEIN UL3M"/>
    <property type="match status" value="1"/>
</dbReference>
<evidence type="ECO:0000313" key="7">
    <source>
        <dbReference type="EMBL" id="KAJ4443793.1"/>
    </source>
</evidence>
<gene>
    <name evidence="7" type="ORF">ANN_05573</name>
</gene>
<dbReference type="PANTHER" id="PTHR11229">
    <property type="entry name" value="50S RIBOSOMAL PROTEIN L3"/>
    <property type="match status" value="1"/>
</dbReference>
<dbReference type="InterPro" id="IPR019927">
    <property type="entry name" value="Ribosomal_uL3_bac/org-type"/>
</dbReference>
<name>A0ABQ8TCZ7_PERAM</name>
<dbReference type="InterPro" id="IPR000597">
    <property type="entry name" value="Ribosomal_uL3"/>
</dbReference>
<organism evidence="7 8">
    <name type="scientific">Periplaneta americana</name>
    <name type="common">American cockroach</name>
    <name type="synonym">Blatta americana</name>
    <dbReference type="NCBI Taxonomy" id="6978"/>
    <lineage>
        <taxon>Eukaryota</taxon>
        <taxon>Metazoa</taxon>
        <taxon>Ecdysozoa</taxon>
        <taxon>Arthropoda</taxon>
        <taxon>Hexapoda</taxon>
        <taxon>Insecta</taxon>
        <taxon>Pterygota</taxon>
        <taxon>Neoptera</taxon>
        <taxon>Polyneoptera</taxon>
        <taxon>Dictyoptera</taxon>
        <taxon>Blattodea</taxon>
        <taxon>Blattoidea</taxon>
        <taxon>Blattidae</taxon>
        <taxon>Blattinae</taxon>
        <taxon>Periplaneta</taxon>
    </lineage>
</organism>
<evidence type="ECO:0000256" key="1">
    <source>
        <dbReference type="ARBA" id="ARBA00006540"/>
    </source>
</evidence>
<keyword evidence="3" id="KW-0687">Ribonucleoprotein</keyword>
<keyword evidence="2" id="KW-0689">Ribosomal protein</keyword>
<dbReference type="InterPro" id="IPR009000">
    <property type="entry name" value="Transl_B-barrel_sf"/>
</dbReference>
<keyword evidence="8" id="KW-1185">Reference proteome</keyword>
<comment type="similarity">
    <text evidence="1">Belongs to the universal ribosomal protein uL3 family.</text>
</comment>
<evidence type="ECO:0000256" key="6">
    <source>
        <dbReference type="SAM" id="MobiDB-lite"/>
    </source>
</evidence>
<accession>A0ABQ8TCZ7</accession>
<dbReference type="EMBL" id="JAJSOF020000013">
    <property type="protein sequence ID" value="KAJ4443793.1"/>
    <property type="molecule type" value="Genomic_DNA"/>
</dbReference>
<evidence type="ECO:0000313" key="8">
    <source>
        <dbReference type="Proteomes" id="UP001148838"/>
    </source>
</evidence>
<evidence type="ECO:0000256" key="4">
    <source>
        <dbReference type="ARBA" id="ARBA00035209"/>
    </source>
</evidence>
<evidence type="ECO:0000256" key="2">
    <source>
        <dbReference type="ARBA" id="ARBA00022980"/>
    </source>
</evidence>
<evidence type="ECO:0000256" key="3">
    <source>
        <dbReference type="ARBA" id="ARBA00023274"/>
    </source>
</evidence>
<dbReference type="Proteomes" id="UP001148838">
    <property type="component" value="Unassembled WGS sequence"/>
</dbReference>